<dbReference type="AlphaFoldDB" id="A0A367WV56"/>
<evidence type="ECO:0000313" key="2">
    <source>
        <dbReference type="Proteomes" id="UP000252255"/>
    </source>
</evidence>
<organism evidence="1 2">
    <name type="scientific">Thalassospira profundimaris</name>
    <dbReference type="NCBI Taxonomy" id="502049"/>
    <lineage>
        <taxon>Bacteria</taxon>
        <taxon>Pseudomonadati</taxon>
        <taxon>Pseudomonadota</taxon>
        <taxon>Alphaproteobacteria</taxon>
        <taxon>Rhodospirillales</taxon>
        <taxon>Thalassospiraceae</taxon>
        <taxon>Thalassospira</taxon>
    </lineage>
</organism>
<name>A0A367WV56_9PROT</name>
<gene>
    <name evidence="1" type="ORF">TH30_13825</name>
</gene>
<dbReference type="EMBL" id="JPWI01000008">
    <property type="protein sequence ID" value="RCK45079.1"/>
    <property type="molecule type" value="Genomic_DNA"/>
</dbReference>
<dbReference type="RefSeq" id="WP_114098599.1">
    <property type="nucleotide sequence ID" value="NZ_JPWI01000008.1"/>
</dbReference>
<dbReference type="Proteomes" id="UP000252255">
    <property type="component" value="Unassembled WGS sequence"/>
</dbReference>
<sequence>MSLPLTPDDITRRCNRLARIIADDLADRQTRDGNFPLPEFYAKGFACALWTELDAHRYKKNINRAFDALIAEVPDRTYHREFIKYALLAIPGLSKETRNSILKNARNLAPDVANWQILGLGNHQAKASSFFNKLLGLLHTGFIRYRYWRSPVFLDRPGCFSAQYHAFCAALFSDSPTPSDRVIASNATGLIAALVGDHGYANLLGRGAGQSFGAVCALYVLMKHGFSPQAEAVLYRLEEAILNAGTMPLNLLTARPLPENPGPANPQTPGWYSYNRHDDYLAFAGYWLHRAATLKPADSPAGQSIQSQLIFLKTTQSYHVQMALVGKQSFDVSSSPVIIAGHGQDAILLLPPTGGETDQQSLYTPTSTPLPMASDGQVGLFQKAQRVSKTEVRIQFSLAGKQGSRTLTFADDEICITDCCPDPVSGKPDLFRLLFNGELGLARISDHELFVARLGVRIHCDHPISIDQNDTYTAAGPAQRITAPGCNLAKLSIRWETRHV</sequence>
<proteinExistence type="predicted"/>
<evidence type="ECO:0000313" key="1">
    <source>
        <dbReference type="EMBL" id="RCK45079.1"/>
    </source>
</evidence>
<dbReference type="OrthoDB" id="7328236at2"/>
<reference evidence="1 2" key="1">
    <citation type="submission" date="2014-07" db="EMBL/GenBank/DDBJ databases">
        <title>Draft genome sequence of Thalassospira profundimaris PR54-5.</title>
        <authorList>
            <person name="Lai Q."/>
            <person name="Shao Z."/>
        </authorList>
    </citation>
    <scope>NUCLEOTIDE SEQUENCE [LARGE SCALE GENOMIC DNA]</scope>
    <source>
        <strain evidence="1 2">PR54-5</strain>
    </source>
</reference>
<comment type="caution">
    <text evidence="1">The sequence shown here is derived from an EMBL/GenBank/DDBJ whole genome shotgun (WGS) entry which is preliminary data.</text>
</comment>
<evidence type="ECO:0008006" key="3">
    <source>
        <dbReference type="Google" id="ProtNLM"/>
    </source>
</evidence>
<accession>A0A367WV56</accession>
<protein>
    <recommendedName>
        <fullName evidence="3">Heparinase</fullName>
    </recommendedName>
</protein>